<dbReference type="InterPro" id="IPR046960">
    <property type="entry name" value="PPR_At4g14850-like_plant"/>
</dbReference>
<dbReference type="NCBIfam" id="TIGR00756">
    <property type="entry name" value="PPR"/>
    <property type="match status" value="2"/>
</dbReference>
<feature type="repeat" description="PPR" evidence="2">
    <location>
        <begin position="270"/>
        <end position="304"/>
    </location>
</feature>
<protein>
    <submittedName>
        <fullName evidence="3">Uncharacterized protein</fullName>
    </submittedName>
</protein>
<keyword evidence="4" id="KW-1185">Reference proteome</keyword>
<dbReference type="InterPro" id="IPR011990">
    <property type="entry name" value="TPR-like_helical_dom_sf"/>
</dbReference>
<dbReference type="PANTHER" id="PTHR47926">
    <property type="entry name" value="PENTATRICOPEPTIDE REPEAT-CONTAINING PROTEIN"/>
    <property type="match status" value="1"/>
</dbReference>
<dbReference type="PANTHER" id="PTHR47926:SF507">
    <property type="entry name" value="DYW DOMAIN-CONTAINING PROTEIN"/>
    <property type="match status" value="1"/>
</dbReference>
<gene>
    <name evidence="3" type="ORF">SI8410_11015625</name>
</gene>
<name>A0A7I8L4K0_SPIIN</name>
<dbReference type="EMBL" id="LR746274">
    <property type="protein sequence ID" value="CAA7404947.1"/>
    <property type="molecule type" value="Genomic_DNA"/>
</dbReference>
<dbReference type="AlphaFoldDB" id="A0A7I8L4K0"/>
<dbReference type="PROSITE" id="PS51375">
    <property type="entry name" value="PPR"/>
    <property type="match status" value="2"/>
</dbReference>
<dbReference type="Proteomes" id="UP000663760">
    <property type="component" value="Chromosome 11"/>
</dbReference>
<accession>A0A7I8L4K0</accession>
<feature type="repeat" description="PPR" evidence="2">
    <location>
        <begin position="166"/>
        <end position="200"/>
    </location>
</feature>
<dbReference type="OrthoDB" id="736185at2759"/>
<dbReference type="FunFam" id="1.25.40.10:FF:000242">
    <property type="entry name" value="Pentatricopeptide repeat-containing protein"/>
    <property type="match status" value="1"/>
</dbReference>
<dbReference type="GO" id="GO:0003723">
    <property type="term" value="F:RNA binding"/>
    <property type="evidence" value="ECO:0007669"/>
    <property type="project" value="InterPro"/>
</dbReference>
<keyword evidence="1" id="KW-0677">Repeat</keyword>
<dbReference type="Pfam" id="PF01535">
    <property type="entry name" value="PPR"/>
    <property type="match status" value="4"/>
</dbReference>
<dbReference type="Gene3D" id="1.25.40.10">
    <property type="entry name" value="Tetratricopeptide repeat domain"/>
    <property type="match status" value="2"/>
</dbReference>
<evidence type="ECO:0000313" key="3">
    <source>
        <dbReference type="EMBL" id="CAA7404947.1"/>
    </source>
</evidence>
<organism evidence="3 4">
    <name type="scientific">Spirodela intermedia</name>
    <name type="common">Intermediate duckweed</name>
    <dbReference type="NCBI Taxonomy" id="51605"/>
    <lineage>
        <taxon>Eukaryota</taxon>
        <taxon>Viridiplantae</taxon>
        <taxon>Streptophyta</taxon>
        <taxon>Embryophyta</taxon>
        <taxon>Tracheophyta</taxon>
        <taxon>Spermatophyta</taxon>
        <taxon>Magnoliopsida</taxon>
        <taxon>Liliopsida</taxon>
        <taxon>Araceae</taxon>
        <taxon>Lemnoideae</taxon>
        <taxon>Spirodela</taxon>
    </lineage>
</organism>
<evidence type="ECO:0000313" key="4">
    <source>
        <dbReference type="Proteomes" id="UP000663760"/>
    </source>
</evidence>
<dbReference type="GO" id="GO:0009451">
    <property type="term" value="P:RNA modification"/>
    <property type="evidence" value="ECO:0007669"/>
    <property type="project" value="InterPro"/>
</dbReference>
<dbReference type="InterPro" id="IPR002885">
    <property type="entry name" value="PPR_rpt"/>
</dbReference>
<proteinExistence type="predicted"/>
<dbReference type="InterPro" id="IPR046848">
    <property type="entry name" value="E_motif"/>
</dbReference>
<evidence type="ECO:0000256" key="2">
    <source>
        <dbReference type="PROSITE-ProRule" id="PRU00708"/>
    </source>
</evidence>
<reference evidence="3" key="1">
    <citation type="submission" date="2020-02" db="EMBL/GenBank/DDBJ databases">
        <authorList>
            <person name="Scholz U."/>
            <person name="Mascher M."/>
            <person name="Fiebig A."/>
        </authorList>
    </citation>
    <scope>NUCLEOTIDE SEQUENCE</scope>
</reference>
<dbReference type="Pfam" id="PF20431">
    <property type="entry name" value="E_motif"/>
    <property type="match status" value="1"/>
</dbReference>
<sequence length="450" mass="47752">MADCRRISVLHARLVKTRDPNSLRDILLLVSSGGGASSSSLSYARRVFSEHAPVAHPFPWNAIIRAHARTAAGSPAALSLFSAMRRGGAAPDGYTFPLVLRACSLHPSPLSGLLAGCAAHALAAKLGLLSPGHPHSSNALVAFYGRHRLPCQALLAFSEIPPPRRDLVSWTALVAAASSAGHHAEALHAFRHMQAAGVAPDEAALVGAARAAGGLCSPELATWVYCYACRRRGLRVTAALGSALVVALANSGRISIARQMFDEMPIKERNLLTRTSLVCALAAHGKGKEALAMFEGMASDGLKPDHVAFIGALTACSHAGLLEEGTRLFGSMERDHGLEPMMEHYGCMVDLMGRAGMVREAHEFVQRMPIRPGPVIWRTLLGACVAHGYVDLAEHVRGEIAEVDPDHDGDYVLLSNAYGGIGRWTEKAGLREEMGHRGVPKSPGLSVPSQ</sequence>
<evidence type="ECO:0000256" key="1">
    <source>
        <dbReference type="ARBA" id="ARBA00022737"/>
    </source>
</evidence>